<comment type="similarity">
    <text evidence="2">Belongs to the glycosyl hydrolase 33 family.</text>
</comment>
<comment type="catalytic activity">
    <reaction evidence="1">
        <text>Hydrolysis of alpha-(2-&gt;3)-, alpha-(2-&gt;6)-, alpha-(2-&gt;8)- glycosidic linkages of terminal sialic acid residues in oligosaccharides, glycoproteins, glycolipids, colominic acid and synthetic substrates.</text>
        <dbReference type="EC" id="3.2.1.18"/>
    </reaction>
</comment>
<dbReference type="PROSITE" id="PS51257">
    <property type="entry name" value="PROKAR_LIPOPROTEIN"/>
    <property type="match status" value="1"/>
</dbReference>
<dbReference type="PANTHER" id="PTHR10628">
    <property type="entry name" value="SIALIDASE"/>
    <property type="match status" value="1"/>
</dbReference>
<protein>
    <recommendedName>
        <fullName evidence="3">exo-alpha-sialidase</fullName>
        <ecNumber evidence="3">3.2.1.18</ecNumber>
    </recommendedName>
</protein>
<gene>
    <name evidence="5" type="ORF">U0035_02370</name>
</gene>
<evidence type="ECO:0000256" key="3">
    <source>
        <dbReference type="ARBA" id="ARBA00012733"/>
    </source>
</evidence>
<reference evidence="5 6" key="1">
    <citation type="submission" date="2023-12" db="EMBL/GenBank/DDBJ databases">
        <title>Genome sequencing and assembly of bacterial species from a model synthetic community.</title>
        <authorList>
            <person name="Hogle S.L."/>
        </authorList>
    </citation>
    <scope>NUCLEOTIDE SEQUENCE [LARGE SCALE GENOMIC DNA]</scope>
    <source>
        <strain evidence="5 6">HAMBI_3031</strain>
    </source>
</reference>
<evidence type="ECO:0000259" key="4">
    <source>
        <dbReference type="Pfam" id="PF13088"/>
    </source>
</evidence>
<evidence type="ECO:0000313" key="6">
    <source>
        <dbReference type="Proteomes" id="UP001325680"/>
    </source>
</evidence>
<dbReference type="EC" id="3.2.1.18" evidence="3"/>
<dbReference type="Pfam" id="PF13088">
    <property type="entry name" value="BNR_2"/>
    <property type="match status" value="1"/>
</dbReference>
<keyword evidence="5" id="KW-0326">Glycosidase</keyword>
<dbReference type="GO" id="GO:0016798">
    <property type="term" value="F:hydrolase activity, acting on glycosyl bonds"/>
    <property type="evidence" value="ECO:0007669"/>
    <property type="project" value="UniProtKB-KW"/>
</dbReference>
<evidence type="ECO:0000313" key="5">
    <source>
        <dbReference type="EMBL" id="WQD38990.1"/>
    </source>
</evidence>
<evidence type="ECO:0000256" key="1">
    <source>
        <dbReference type="ARBA" id="ARBA00000427"/>
    </source>
</evidence>
<sequence length="636" mass="69682">MKKLIIFIIPICSLFLIMFTSGCYKEQHFDFPGPFVDSSRANITDSLPFPFDKNRQAGVWLMKDGMADHDKILFKGFTDYKAMNDTVSWVKESSGMRLIPHRNYYPLSNADHLGGDPNSYTYNWAMSKYFVPVGAGKSFYMYAKVTVGTFSGTAAGLDLGRSWETGGSFIFGFDGNSNVAPTFFVDLYGKLGASVNPDLGWPTANEVIVPGVPAEMEVVIHDNLFYMKINGTLCFLFKLSRENLYYFTPTIRPWRNFITVHDFYLESNDMYTVNYAMHENEKEYARIQAPALAKAGNENLLLFAEGRTKPQTAFERVAQNTLPVGNTDIIMRRSVNNGETWEDNITVIAGEGSNDTYGFPQVVSTADGKIILHYNKLTTTVAANGSFSYPAEQTMFQVISADNGATWSPPVDITAPLKDVSRGFVKSSAGHGIQLQSAAYNNRLVMPLIYGGTSIKMAISDDNGTTWRKSQDIGGTNIVSGSVIELADNRLMLTLSHSNTAPQSKLVCYSSDGGDTWTTPVAIGAGVATSTFGHMYGGVTLKDNAGKLYLINPVGREKDPQVYNGPNYGVTPTVFESSNHGVSFVQTGVLFNKIAYRGYASPIGNMDAVFANDGKVVVAGEGGVESPQEGIIIYRK</sequence>
<dbReference type="RefSeq" id="WP_114792574.1">
    <property type="nucleotide sequence ID" value="NZ_CP139960.1"/>
</dbReference>
<dbReference type="InterPro" id="IPR011040">
    <property type="entry name" value="Sialidase"/>
</dbReference>
<evidence type="ECO:0000256" key="2">
    <source>
        <dbReference type="ARBA" id="ARBA00009348"/>
    </source>
</evidence>
<proteinExistence type="inferred from homology"/>
<dbReference type="InterPro" id="IPR036278">
    <property type="entry name" value="Sialidase_sf"/>
</dbReference>
<accession>A0ABZ0W6U2</accession>
<name>A0ABZ0W6U2_9BACT</name>
<dbReference type="PANTHER" id="PTHR10628:SF30">
    <property type="entry name" value="EXO-ALPHA-SIALIDASE"/>
    <property type="match status" value="1"/>
</dbReference>
<dbReference type="Gene3D" id="2.120.10.10">
    <property type="match status" value="1"/>
</dbReference>
<keyword evidence="6" id="KW-1185">Reference proteome</keyword>
<feature type="domain" description="Sialidase" evidence="4">
    <location>
        <begin position="325"/>
        <end position="523"/>
    </location>
</feature>
<dbReference type="CDD" id="cd15482">
    <property type="entry name" value="Sialidase_non-viral"/>
    <property type="match status" value="1"/>
</dbReference>
<dbReference type="SUPFAM" id="SSF50939">
    <property type="entry name" value="Sialidases"/>
    <property type="match status" value="1"/>
</dbReference>
<dbReference type="InterPro" id="IPR026856">
    <property type="entry name" value="Sialidase_fam"/>
</dbReference>
<organism evidence="5 6">
    <name type="scientific">Niabella yanshanensis</name>
    <dbReference type="NCBI Taxonomy" id="577386"/>
    <lineage>
        <taxon>Bacteria</taxon>
        <taxon>Pseudomonadati</taxon>
        <taxon>Bacteroidota</taxon>
        <taxon>Chitinophagia</taxon>
        <taxon>Chitinophagales</taxon>
        <taxon>Chitinophagaceae</taxon>
        <taxon>Niabella</taxon>
    </lineage>
</organism>
<dbReference type="Proteomes" id="UP001325680">
    <property type="component" value="Chromosome"/>
</dbReference>
<dbReference type="EMBL" id="CP139960">
    <property type="protein sequence ID" value="WQD38990.1"/>
    <property type="molecule type" value="Genomic_DNA"/>
</dbReference>
<keyword evidence="5" id="KW-0378">Hydrolase</keyword>